<evidence type="ECO:0000256" key="19">
    <source>
        <dbReference type="SAM" id="MobiDB-lite"/>
    </source>
</evidence>
<evidence type="ECO:0000256" key="21">
    <source>
        <dbReference type="SAM" id="SignalP"/>
    </source>
</evidence>
<dbReference type="SUPFAM" id="SSF53850">
    <property type="entry name" value="Periplasmic binding protein-like II"/>
    <property type="match status" value="1"/>
</dbReference>
<comment type="subcellular location">
    <subcellularLocation>
        <location evidence="1">Cell membrane</location>
        <topology evidence="1">Multi-pass membrane protein</topology>
    </subcellularLocation>
    <subcellularLocation>
        <location evidence="15">Postsynaptic cell membrane</location>
    </subcellularLocation>
</comment>
<evidence type="ECO:0000256" key="12">
    <source>
        <dbReference type="ARBA" id="ARBA00023257"/>
    </source>
</evidence>
<dbReference type="SUPFAM" id="SSF53822">
    <property type="entry name" value="Periplasmic binding protein-like I"/>
    <property type="match status" value="1"/>
</dbReference>
<feature type="disulfide bond" evidence="18">
    <location>
        <begin position="748"/>
        <end position="806"/>
    </location>
</feature>
<dbReference type="AlphaFoldDB" id="A0A9J6CRN4"/>
<evidence type="ECO:0000256" key="11">
    <source>
        <dbReference type="ARBA" id="ARBA00023180"/>
    </source>
</evidence>
<evidence type="ECO:0008006" key="26">
    <source>
        <dbReference type="Google" id="ProtNLM"/>
    </source>
</evidence>
<keyword evidence="6 20" id="KW-1133">Transmembrane helix</keyword>
<dbReference type="EMBL" id="JADBJN010000001">
    <property type="protein sequence ID" value="KAG5684286.1"/>
    <property type="molecule type" value="Genomic_DNA"/>
</dbReference>
<feature type="site" description="Crucial to convey clamshell closure to channel opening" evidence="17">
    <location>
        <position position="664"/>
    </location>
</feature>
<feature type="region of interest" description="Disordered" evidence="19">
    <location>
        <begin position="885"/>
        <end position="918"/>
    </location>
</feature>
<evidence type="ECO:0000256" key="15">
    <source>
        <dbReference type="ARBA" id="ARBA00034100"/>
    </source>
</evidence>
<dbReference type="CDD" id="cd06382">
    <property type="entry name" value="PBP1_iGluR_Kainate"/>
    <property type="match status" value="1"/>
</dbReference>
<evidence type="ECO:0000256" key="20">
    <source>
        <dbReference type="SAM" id="Phobius"/>
    </source>
</evidence>
<dbReference type="PANTHER" id="PTHR18966">
    <property type="entry name" value="IONOTROPIC GLUTAMATE RECEPTOR"/>
    <property type="match status" value="1"/>
</dbReference>
<keyword evidence="5 20" id="KW-0812">Transmembrane</keyword>
<dbReference type="FunFam" id="3.40.190.10:FF:000178">
    <property type="entry name" value="Glutamate receptor subunit"/>
    <property type="match status" value="1"/>
</dbReference>
<feature type="binding site" evidence="16">
    <location>
        <position position="688"/>
    </location>
    <ligand>
        <name>L-glutamate</name>
        <dbReference type="ChEBI" id="CHEBI:29985"/>
    </ligand>
</feature>
<organism evidence="24 25">
    <name type="scientific">Polypedilum vanderplanki</name>
    <name type="common">Sleeping chironomid midge</name>
    <dbReference type="NCBI Taxonomy" id="319348"/>
    <lineage>
        <taxon>Eukaryota</taxon>
        <taxon>Metazoa</taxon>
        <taxon>Ecdysozoa</taxon>
        <taxon>Arthropoda</taxon>
        <taxon>Hexapoda</taxon>
        <taxon>Insecta</taxon>
        <taxon>Pterygota</taxon>
        <taxon>Neoptera</taxon>
        <taxon>Endopterygota</taxon>
        <taxon>Diptera</taxon>
        <taxon>Nematocera</taxon>
        <taxon>Chironomoidea</taxon>
        <taxon>Chironomidae</taxon>
        <taxon>Chironominae</taxon>
        <taxon>Polypedilum</taxon>
        <taxon>Polypedilum</taxon>
    </lineage>
</organism>
<feature type="region of interest" description="Disordered" evidence="19">
    <location>
        <begin position="931"/>
        <end position="953"/>
    </location>
</feature>
<evidence type="ECO:0000256" key="6">
    <source>
        <dbReference type="ARBA" id="ARBA00022989"/>
    </source>
</evidence>
<dbReference type="FunFam" id="1.10.287.70:FF:000105">
    <property type="entry name" value="Eye-enriched kainate receptor, isoform A"/>
    <property type="match status" value="1"/>
</dbReference>
<keyword evidence="12" id="KW-0628">Postsynaptic cell membrane</keyword>
<feature type="binding site" evidence="16">
    <location>
        <position position="519"/>
    </location>
    <ligand>
        <name>L-glutamate</name>
        <dbReference type="ChEBI" id="CHEBI:29985"/>
    </ligand>
</feature>
<dbReference type="InterPro" id="IPR001320">
    <property type="entry name" value="Iontro_rcpt_C"/>
</dbReference>
<evidence type="ECO:0000256" key="8">
    <source>
        <dbReference type="ARBA" id="ARBA00023065"/>
    </source>
</evidence>
<dbReference type="GO" id="GO:0038023">
    <property type="term" value="F:signaling receptor activity"/>
    <property type="evidence" value="ECO:0007669"/>
    <property type="project" value="InterPro"/>
</dbReference>
<evidence type="ECO:0000313" key="25">
    <source>
        <dbReference type="Proteomes" id="UP001107558"/>
    </source>
</evidence>
<dbReference type="InterPro" id="IPR001508">
    <property type="entry name" value="Iono_Glu_rcpt_met"/>
</dbReference>
<comment type="caution">
    <text evidence="24">The sequence shown here is derived from an EMBL/GenBank/DDBJ whole genome shotgun (WGS) entry which is preliminary data.</text>
</comment>
<evidence type="ECO:0000256" key="3">
    <source>
        <dbReference type="ARBA" id="ARBA00022448"/>
    </source>
</evidence>
<evidence type="ECO:0000259" key="23">
    <source>
        <dbReference type="SMART" id="SM00918"/>
    </source>
</evidence>
<dbReference type="OrthoDB" id="5984008at2759"/>
<keyword evidence="10" id="KW-0675">Receptor</keyword>
<keyword evidence="25" id="KW-1185">Reference proteome</keyword>
<evidence type="ECO:0000256" key="9">
    <source>
        <dbReference type="ARBA" id="ARBA00023136"/>
    </source>
</evidence>
<keyword evidence="18" id="KW-1015">Disulfide bond</keyword>
<keyword evidence="3" id="KW-0813">Transport</keyword>
<dbReference type="Pfam" id="PF01094">
    <property type="entry name" value="ANF_receptor"/>
    <property type="match status" value="1"/>
</dbReference>
<sequence length="953" mass="108233">MKKIVLIIFIIFVVFVEKSHLRLQSSYHHQYEENEPIKIGGLFEIEDNDENEEMFRLAVLKTENENNLPMRKLIADFKRINTEDEFSAAKTVCKMIANGALGIIGPSSPDSSMHVRNICDTKEIPLIETQIGYTAKHVINLHPTPESLSKVFIDLINAWEWQSFTVLYENAPWLAIADHLLRNYSGRIPVAVRQLDVTMNNNYRPRLLQVKQSEEKNIILCCSIDSLEEILKQSLQVGLLSDEHNVLITTPDMHTIDLESYQYSGTNITGVRMVNPENPEVFHIIKELYHLAEHDKRQKSTDEEMLEELNKMKLSTALIYDAVMLYSLTMYNKSKPEQSIDCNDPESIYNHGLSIFNTMKTITPFKGLSGEIQFDQLGNRENFHLEVIELVSDGLKKIGTWNSTVGLNIHLDRFATIPTETDPFKSKVLKILIVVENPPYAMRKETTSQLKGNDQFEGHNIELIEKLAARLGFNYTFEIQEDRKYGNRQSDGSWDGMIGELQADRADIAITDLTITSERVEAADFTMPFMDLGIQIVFQKPKKEDPDLFSFLQPFSAGVWAGVIGSFFLVSFSLFIMGRMSPSEWDNPFPCIEEPEVLLNQFTLKNAIWFSVGAVLQQGSEIAPKAPSTRLVASIWWFFTLIMVSSYTANLAAFLTTENPSPIIENIHDLVELGRNGKITYGAKRGGSTFFFFRDSSQDIYKEMYQYMLTNDHLMTDSNDAGFEKARVSKYAFLAESSTIEYNERRICDIAHVGDKLDAKGYGIAVKKGSPLRGPLEQAILHMQESGELTRLKSKWWEEKRGGGTCSSDDSPGSADKLSMKNVGGIFVTVIIGSAFAIILGLVRWIRNIRSISKKFDMSFKDAFKQEFRFFKQFNVHVKTVRRKSSSSQLDSADESNESQSRGRSRSYGPSNNNENIRLSSKSLNKSLKSFKSNNKNNVNTINRIDSENDDLI</sequence>
<keyword evidence="14" id="KW-0407">Ion channel</keyword>
<dbReference type="InterPro" id="IPR019594">
    <property type="entry name" value="Glu/Gly-bd"/>
</dbReference>
<evidence type="ECO:0000256" key="16">
    <source>
        <dbReference type="PIRSR" id="PIRSR601508-1"/>
    </source>
</evidence>
<evidence type="ECO:0000256" key="18">
    <source>
        <dbReference type="PIRSR" id="PIRSR601508-3"/>
    </source>
</evidence>
<dbReference type="SMART" id="SM00079">
    <property type="entry name" value="PBPe"/>
    <property type="match status" value="1"/>
</dbReference>
<feature type="domain" description="Ionotropic glutamate receptor L-glutamate and glycine-binding" evidence="23">
    <location>
        <begin position="439"/>
        <end position="503"/>
    </location>
</feature>
<evidence type="ECO:0000256" key="2">
    <source>
        <dbReference type="ARBA" id="ARBA00008685"/>
    </source>
</evidence>
<feature type="transmembrane region" description="Helical" evidence="20">
    <location>
        <begin position="557"/>
        <end position="577"/>
    </location>
</feature>
<reference evidence="24" key="1">
    <citation type="submission" date="2021-03" db="EMBL/GenBank/DDBJ databases">
        <title>Chromosome level genome of the anhydrobiotic midge Polypedilum vanderplanki.</title>
        <authorList>
            <person name="Yoshida Y."/>
            <person name="Kikawada T."/>
            <person name="Gusev O."/>
        </authorList>
    </citation>
    <scope>NUCLEOTIDE SEQUENCE</scope>
    <source>
        <strain evidence="24">NIAS01</strain>
        <tissue evidence="24">Whole body or cell culture</tissue>
    </source>
</reference>
<dbReference type="Pfam" id="PF00060">
    <property type="entry name" value="Lig_chan"/>
    <property type="match status" value="1"/>
</dbReference>
<keyword evidence="21" id="KW-0732">Signal</keyword>
<feature type="signal peptide" evidence="21">
    <location>
        <begin position="1"/>
        <end position="18"/>
    </location>
</feature>
<dbReference type="InterPro" id="IPR028082">
    <property type="entry name" value="Peripla_BP_I"/>
</dbReference>
<evidence type="ECO:0000256" key="4">
    <source>
        <dbReference type="ARBA" id="ARBA00022475"/>
    </source>
</evidence>
<feature type="binding site" evidence="16">
    <location>
        <position position="736"/>
    </location>
    <ligand>
        <name>L-glutamate</name>
        <dbReference type="ChEBI" id="CHEBI:29985"/>
    </ligand>
</feature>
<dbReference type="GO" id="GO:0015276">
    <property type="term" value="F:ligand-gated monoatomic ion channel activity"/>
    <property type="evidence" value="ECO:0007669"/>
    <property type="project" value="InterPro"/>
</dbReference>
<accession>A0A9J6CRN4</accession>
<evidence type="ECO:0000256" key="1">
    <source>
        <dbReference type="ARBA" id="ARBA00004651"/>
    </source>
</evidence>
<feature type="disulfide bond" evidence="18">
    <location>
        <begin position="93"/>
        <end position="342"/>
    </location>
</feature>
<keyword evidence="9 20" id="KW-0472">Membrane</keyword>
<evidence type="ECO:0000256" key="17">
    <source>
        <dbReference type="PIRSR" id="PIRSR601508-2"/>
    </source>
</evidence>
<feature type="domain" description="Ionotropic glutamate receptor C-terminal" evidence="22">
    <location>
        <begin position="431"/>
        <end position="799"/>
    </location>
</feature>
<dbReference type="InterPro" id="IPR001828">
    <property type="entry name" value="ANF_lig-bd_rcpt"/>
</dbReference>
<keyword evidence="7" id="KW-0770">Synapse</keyword>
<dbReference type="SMART" id="SM00918">
    <property type="entry name" value="Lig_chan-Glu_bd"/>
    <property type="match status" value="1"/>
</dbReference>
<feature type="chain" id="PRO_5039952987" description="Glutamate receptor ionotropic, kainate 2-like" evidence="21">
    <location>
        <begin position="19"/>
        <end position="953"/>
    </location>
</feature>
<dbReference type="Pfam" id="PF10613">
    <property type="entry name" value="Lig_chan-Glu_bd"/>
    <property type="match status" value="1"/>
</dbReference>
<feature type="site" description="Interaction with the cone snail toxin Con-ikot-ikot" evidence="17">
    <location>
        <position position="694"/>
    </location>
</feature>
<protein>
    <recommendedName>
        <fullName evidence="26">Glutamate receptor ionotropic, kainate 2-like</fullName>
    </recommendedName>
</protein>
<keyword evidence="13" id="KW-1071">Ligand-gated ion channel</keyword>
<keyword evidence="4" id="KW-1003">Cell membrane</keyword>
<evidence type="ECO:0000256" key="13">
    <source>
        <dbReference type="ARBA" id="ARBA00023286"/>
    </source>
</evidence>
<evidence type="ECO:0000256" key="10">
    <source>
        <dbReference type="ARBA" id="ARBA00023170"/>
    </source>
</evidence>
<comment type="similarity">
    <text evidence="2">Belongs to the glutamate-gated ion channel (TC 1.A.10.1) family.</text>
</comment>
<name>A0A9J6CRN4_POLVA</name>
<evidence type="ECO:0000313" key="24">
    <source>
        <dbReference type="EMBL" id="KAG5684286.1"/>
    </source>
</evidence>
<feature type="transmembrane region" description="Helical" evidence="20">
    <location>
        <begin position="823"/>
        <end position="846"/>
    </location>
</feature>
<dbReference type="Gene3D" id="3.40.190.10">
    <property type="entry name" value="Periplasmic binding protein-like II"/>
    <property type="match status" value="2"/>
</dbReference>
<evidence type="ECO:0000256" key="7">
    <source>
        <dbReference type="ARBA" id="ARBA00023018"/>
    </source>
</evidence>
<feature type="transmembrane region" description="Helical" evidence="20">
    <location>
        <begin position="635"/>
        <end position="655"/>
    </location>
</feature>
<feature type="site" description="Interaction with the cone snail toxin Con-ikot-ikot" evidence="17">
    <location>
        <position position="488"/>
    </location>
</feature>
<dbReference type="Gene3D" id="1.10.287.70">
    <property type="match status" value="1"/>
</dbReference>
<feature type="compositionally biased region" description="Polar residues" evidence="19">
    <location>
        <begin position="898"/>
        <end position="918"/>
    </location>
</feature>
<dbReference type="GO" id="GO:0045211">
    <property type="term" value="C:postsynaptic membrane"/>
    <property type="evidence" value="ECO:0007669"/>
    <property type="project" value="UniProtKB-SubCell"/>
</dbReference>
<gene>
    <name evidence="24" type="ORF">PVAND_013522</name>
</gene>
<proteinExistence type="inferred from homology"/>
<feature type="binding site" evidence="16">
    <location>
        <position position="689"/>
    </location>
    <ligand>
        <name>L-glutamate</name>
        <dbReference type="ChEBI" id="CHEBI:29985"/>
    </ligand>
</feature>
<evidence type="ECO:0000256" key="14">
    <source>
        <dbReference type="ARBA" id="ARBA00023303"/>
    </source>
</evidence>
<dbReference type="PRINTS" id="PR00177">
    <property type="entry name" value="NMDARECEPTOR"/>
</dbReference>
<feature type="binding site" evidence="16">
    <location>
        <position position="514"/>
    </location>
    <ligand>
        <name>L-glutamate</name>
        <dbReference type="ChEBI" id="CHEBI:29985"/>
    </ligand>
</feature>
<evidence type="ECO:0000259" key="22">
    <source>
        <dbReference type="SMART" id="SM00079"/>
    </source>
</evidence>
<keyword evidence="11" id="KW-0325">Glycoprotein</keyword>
<evidence type="ECO:0000256" key="5">
    <source>
        <dbReference type="ARBA" id="ARBA00022692"/>
    </source>
</evidence>
<keyword evidence="8" id="KW-0406">Ion transport</keyword>
<dbReference type="Proteomes" id="UP001107558">
    <property type="component" value="Chromosome 1"/>
</dbReference>
<dbReference type="InterPro" id="IPR015683">
    <property type="entry name" value="Ionotropic_Glu_rcpt"/>
</dbReference>
<dbReference type="Gene3D" id="3.40.50.2300">
    <property type="match status" value="2"/>
</dbReference>